<dbReference type="PROSITE" id="PS51201">
    <property type="entry name" value="RCK_N"/>
    <property type="match status" value="1"/>
</dbReference>
<reference evidence="12 13" key="1">
    <citation type="submission" date="2017-10" db="EMBL/GenBank/DDBJ databases">
        <title>Genomics of the genus Arcobacter.</title>
        <authorList>
            <person name="Perez-Cataluna A."/>
            <person name="Figueras M.J."/>
        </authorList>
    </citation>
    <scope>NUCLEOTIDE SEQUENCE [LARGE SCALE GENOMIC DNA]</scope>
    <source>
        <strain evidence="12 13">CECT 8993</strain>
    </source>
</reference>
<dbReference type="InterPro" id="IPR036291">
    <property type="entry name" value="NAD(P)-bd_dom_sf"/>
</dbReference>
<feature type="transmembrane region" description="Helical" evidence="10">
    <location>
        <begin position="218"/>
        <end position="236"/>
    </location>
</feature>
<name>A0A4Q0YD21_9BACT</name>
<evidence type="ECO:0000259" key="11">
    <source>
        <dbReference type="PROSITE" id="PS51201"/>
    </source>
</evidence>
<feature type="transmembrane region" description="Helical" evidence="10">
    <location>
        <begin position="150"/>
        <end position="172"/>
    </location>
</feature>
<evidence type="ECO:0000313" key="12">
    <source>
        <dbReference type="EMBL" id="RXJ66771.1"/>
    </source>
</evidence>
<feature type="transmembrane region" description="Helical" evidence="10">
    <location>
        <begin position="57"/>
        <end position="77"/>
    </location>
</feature>
<feature type="domain" description="RCK N-terminal" evidence="11">
    <location>
        <begin position="405"/>
        <end position="522"/>
    </location>
</feature>
<evidence type="ECO:0000256" key="5">
    <source>
        <dbReference type="ARBA" id="ARBA00022692"/>
    </source>
</evidence>
<feature type="transmembrane region" description="Helical" evidence="10">
    <location>
        <begin position="6"/>
        <end position="23"/>
    </location>
</feature>
<keyword evidence="6" id="KW-0630">Potassium</keyword>
<dbReference type="SUPFAM" id="SSF51735">
    <property type="entry name" value="NAD(P)-binding Rossmann-fold domains"/>
    <property type="match status" value="1"/>
</dbReference>
<evidence type="ECO:0000313" key="13">
    <source>
        <dbReference type="Proteomes" id="UP000290172"/>
    </source>
</evidence>
<organism evidence="12 13">
    <name type="scientific">Halarcobacter ebronensis</name>
    <dbReference type="NCBI Taxonomy" id="1462615"/>
    <lineage>
        <taxon>Bacteria</taxon>
        <taxon>Pseudomonadati</taxon>
        <taxon>Campylobacterota</taxon>
        <taxon>Epsilonproteobacteria</taxon>
        <taxon>Campylobacterales</taxon>
        <taxon>Arcobacteraceae</taxon>
        <taxon>Halarcobacter</taxon>
    </lineage>
</organism>
<gene>
    <name evidence="12" type="ORF">CRV08_11940</name>
</gene>
<evidence type="ECO:0000256" key="10">
    <source>
        <dbReference type="SAM" id="Phobius"/>
    </source>
</evidence>
<proteinExistence type="predicted"/>
<keyword evidence="2" id="KW-0813">Transport</keyword>
<dbReference type="EMBL" id="PDKJ01000012">
    <property type="protein sequence ID" value="RXJ66771.1"/>
    <property type="molecule type" value="Genomic_DNA"/>
</dbReference>
<evidence type="ECO:0000256" key="9">
    <source>
        <dbReference type="ARBA" id="ARBA00023136"/>
    </source>
</evidence>
<keyword evidence="3" id="KW-0050">Antiport</keyword>
<comment type="caution">
    <text evidence="12">The sequence shown here is derived from an EMBL/GenBank/DDBJ whole genome shotgun (WGS) entry which is preliminary data.</text>
</comment>
<evidence type="ECO:0000256" key="1">
    <source>
        <dbReference type="ARBA" id="ARBA00004127"/>
    </source>
</evidence>
<keyword evidence="5 10" id="KW-0812">Transmembrane</keyword>
<dbReference type="Pfam" id="PF00999">
    <property type="entry name" value="Na_H_Exchanger"/>
    <property type="match status" value="1"/>
</dbReference>
<keyword evidence="7 10" id="KW-1133">Transmembrane helix</keyword>
<dbReference type="GO" id="GO:0015297">
    <property type="term" value="F:antiporter activity"/>
    <property type="evidence" value="ECO:0007669"/>
    <property type="project" value="UniProtKB-KW"/>
</dbReference>
<dbReference type="Gene3D" id="3.40.50.720">
    <property type="entry name" value="NAD(P)-binding Rossmann-like Domain"/>
    <property type="match status" value="1"/>
</dbReference>
<feature type="transmembrane region" description="Helical" evidence="10">
    <location>
        <begin position="299"/>
        <end position="321"/>
    </location>
</feature>
<comment type="subcellular location">
    <subcellularLocation>
        <location evidence="1">Endomembrane system</location>
        <topology evidence="1">Multi-pass membrane protein</topology>
    </subcellularLocation>
</comment>
<feature type="transmembrane region" description="Helical" evidence="10">
    <location>
        <begin position="333"/>
        <end position="353"/>
    </location>
</feature>
<evidence type="ECO:0000256" key="8">
    <source>
        <dbReference type="ARBA" id="ARBA00023065"/>
    </source>
</evidence>
<feature type="transmembrane region" description="Helical" evidence="10">
    <location>
        <begin position="359"/>
        <end position="378"/>
    </location>
</feature>
<dbReference type="Gene3D" id="1.20.1530.20">
    <property type="match status" value="1"/>
</dbReference>
<feature type="transmembrane region" description="Helical" evidence="10">
    <location>
        <begin position="30"/>
        <end position="51"/>
    </location>
</feature>
<dbReference type="GO" id="GO:0005886">
    <property type="term" value="C:plasma membrane"/>
    <property type="evidence" value="ECO:0007669"/>
    <property type="project" value="TreeGrafter"/>
</dbReference>
<keyword evidence="8" id="KW-0406">Ion transport</keyword>
<keyword evidence="4" id="KW-0633">Potassium transport</keyword>
<dbReference type="RefSeq" id="WP_128982418.1">
    <property type="nucleotide sequence ID" value="NZ_PDKJ01000012.1"/>
</dbReference>
<evidence type="ECO:0000256" key="7">
    <source>
        <dbReference type="ARBA" id="ARBA00022989"/>
    </source>
</evidence>
<dbReference type="GO" id="GO:0006813">
    <property type="term" value="P:potassium ion transport"/>
    <property type="evidence" value="ECO:0007669"/>
    <property type="project" value="UniProtKB-KW"/>
</dbReference>
<dbReference type="FunFam" id="3.40.50.720:FF:000036">
    <property type="entry name" value="Glutathione-regulated potassium-efflux system protein KefB"/>
    <property type="match status" value="1"/>
</dbReference>
<dbReference type="InterPro" id="IPR038770">
    <property type="entry name" value="Na+/solute_symporter_sf"/>
</dbReference>
<feature type="transmembrane region" description="Helical" evidence="10">
    <location>
        <begin position="242"/>
        <end position="262"/>
    </location>
</feature>
<sequence>MTNSEILTSTLYLFTVATLLVALSKKLGLGSILGLLIAGIIVGPHSIGPILTKEVESVRHITEFGVVLLLFVIGLEMQPKKLWSMRKEVFGLGSAQILLSGFFIFLYSIFYTSSWHVSLLVGLTFALSSTAFVMQILQEKGELYSPMGKSSFAILLMQDLAVVPLLALVPILAEKGSLTDGHSIWQQFLIAIGSIVALTVFAKYIVPKLLDFLARNKNRDAFFFSVILSVVFAAWTMEHAGLSMALGAFIMGMMLSNSQYHYQIQASVEPYKGLLMTLFFVAVGMSIDLNAMLDNPFVLLQHLIVIMGIKIVVLFAIMLYMGYNRSTAISVSFLLAQSGEFGFVLFGAAKALGVISDELFVAAITIISFSMLLTPLVVNLSEKLAQKLDTTPIEIKSAYVPEDSWEGVIIAGYGRVGRLVGTMLQQANVPFVAFDMDIERVELGQKEGRQVYYGELSNLDFIAQIGLDKAKVVIVTVDNHHSAAKIVSHIRTLHPTLRILSRTNNMKTRDLLLKHGASWAMPESSEGSLRLGAEALHSLGRSREEVIELLTFFRKDDYETIRRLHDGINGNIK</sequence>
<evidence type="ECO:0000256" key="4">
    <source>
        <dbReference type="ARBA" id="ARBA00022538"/>
    </source>
</evidence>
<evidence type="ECO:0000256" key="2">
    <source>
        <dbReference type="ARBA" id="ARBA00022448"/>
    </source>
</evidence>
<keyword evidence="9 10" id="KW-0472">Membrane</keyword>
<feature type="transmembrane region" description="Helical" evidence="10">
    <location>
        <begin position="274"/>
        <end position="293"/>
    </location>
</feature>
<dbReference type="AlphaFoldDB" id="A0A4Q0YD21"/>
<feature type="transmembrane region" description="Helical" evidence="10">
    <location>
        <begin position="89"/>
        <end position="111"/>
    </location>
</feature>
<dbReference type="PANTHER" id="PTHR46157:SF4">
    <property type="entry name" value="K(+) EFFLUX ANTIPORTER 3, CHLOROPLASTIC"/>
    <property type="match status" value="1"/>
</dbReference>
<feature type="transmembrane region" description="Helical" evidence="10">
    <location>
        <begin position="117"/>
        <end position="138"/>
    </location>
</feature>
<dbReference type="GO" id="GO:0012505">
    <property type="term" value="C:endomembrane system"/>
    <property type="evidence" value="ECO:0007669"/>
    <property type="project" value="UniProtKB-SubCell"/>
</dbReference>
<dbReference type="InterPro" id="IPR003148">
    <property type="entry name" value="RCK_N"/>
</dbReference>
<dbReference type="GO" id="GO:1902600">
    <property type="term" value="P:proton transmembrane transport"/>
    <property type="evidence" value="ECO:0007669"/>
    <property type="project" value="InterPro"/>
</dbReference>
<protein>
    <submittedName>
        <fullName evidence="12">Portal protein</fullName>
    </submittedName>
</protein>
<dbReference type="InterPro" id="IPR006153">
    <property type="entry name" value="Cation/H_exchanger_TM"/>
</dbReference>
<feature type="transmembrane region" description="Helical" evidence="10">
    <location>
        <begin position="184"/>
        <end position="206"/>
    </location>
</feature>
<accession>A0A4Q0YD21</accession>
<dbReference type="Pfam" id="PF02254">
    <property type="entry name" value="TrkA_N"/>
    <property type="match status" value="1"/>
</dbReference>
<evidence type="ECO:0000256" key="3">
    <source>
        <dbReference type="ARBA" id="ARBA00022449"/>
    </source>
</evidence>
<evidence type="ECO:0000256" key="6">
    <source>
        <dbReference type="ARBA" id="ARBA00022958"/>
    </source>
</evidence>
<dbReference type="PANTHER" id="PTHR46157">
    <property type="entry name" value="K(+) EFFLUX ANTIPORTER 3, CHLOROPLASTIC"/>
    <property type="match status" value="1"/>
</dbReference>
<dbReference type="Proteomes" id="UP000290172">
    <property type="component" value="Unassembled WGS sequence"/>
</dbReference>